<feature type="transmembrane region" description="Helical" evidence="1">
    <location>
        <begin position="406"/>
        <end position="423"/>
    </location>
</feature>
<dbReference type="InterPro" id="IPR021830">
    <property type="entry name" value="DUF3422"/>
</dbReference>
<keyword evidence="1" id="KW-0812">Transmembrane</keyword>
<keyword evidence="1" id="KW-1133">Transmembrane helix</keyword>
<dbReference type="RefSeq" id="WP_379958941.1">
    <property type="nucleotide sequence ID" value="NZ_JAUYVI010000006.1"/>
</dbReference>
<name>A0ABU0YQV6_9PROT</name>
<reference evidence="3" key="1">
    <citation type="submission" date="2023-08" db="EMBL/GenBank/DDBJ databases">
        <title>Rhodospirillaceae gen. nov., a novel taxon isolated from the Yangtze River Yuezi River estuary sludge.</title>
        <authorList>
            <person name="Ruan L."/>
        </authorList>
    </citation>
    <scope>NUCLEOTIDE SEQUENCE [LARGE SCALE GENOMIC DNA]</scope>
    <source>
        <strain evidence="3">R-7</strain>
    </source>
</reference>
<accession>A0ABU0YQV6</accession>
<organism evidence="2 3">
    <name type="scientific">Dongia sedimenti</name>
    <dbReference type="NCBI Taxonomy" id="3064282"/>
    <lineage>
        <taxon>Bacteria</taxon>
        <taxon>Pseudomonadati</taxon>
        <taxon>Pseudomonadota</taxon>
        <taxon>Alphaproteobacteria</taxon>
        <taxon>Rhodospirillales</taxon>
        <taxon>Dongiaceae</taxon>
        <taxon>Dongia</taxon>
    </lineage>
</organism>
<evidence type="ECO:0000256" key="1">
    <source>
        <dbReference type="SAM" id="Phobius"/>
    </source>
</evidence>
<dbReference type="Proteomes" id="UP001230156">
    <property type="component" value="Unassembled WGS sequence"/>
</dbReference>
<comment type="caution">
    <text evidence="2">The sequence shown here is derived from an EMBL/GenBank/DDBJ whole genome shotgun (WGS) entry which is preliminary data.</text>
</comment>
<dbReference type="EMBL" id="JAUYVI010000006">
    <property type="protein sequence ID" value="MDQ7250112.1"/>
    <property type="molecule type" value="Genomic_DNA"/>
</dbReference>
<keyword evidence="1" id="KW-0472">Membrane</keyword>
<evidence type="ECO:0000313" key="2">
    <source>
        <dbReference type="EMBL" id="MDQ7250112.1"/>
    </source>
</evidence>
<dbReference type="Pfam" id="PF11902">
    <property type="entry name" value="DUF3422"/>
    <property type="match status" value="1"/>
</dbReference>
<evidence type="ECO:0000313" key="3">
    <source>
        <dbReference type="Proteomes" id="UP001230156"/>
    </source>
</evidence>
<keyword evidence="3" id="KW-1185">Reference proteome</keyword>
<gene>
    <name evidence="2" type="ORF">Q8A70_20650</name>
</gene>
<sequence length="432" mass="48556">MRKSRYNAAMAWEHADRRDLNDEVHARPPLRIAEPALVTHLAYQTGEQGAARDFDHLIALCRQFAAPVPPPGARQWQITADDRVIRWERHTEFTTLTHVTADPDPAMPWPDLPPALITLMETLPAPCLVAVNLRIEKAEAEVPTDRLATVFNPSDLVASSIGGEDAEAWTDFRIAEDRFSRILIRNRRLTAGRLGRMVQRLLEIETYRMMALLGLSTARTTGPELARMERQLSDIVSRTAVSSTNLGSADDNDHKLLDELTGLAAESVALASRSRYRFSATAAYADLVEDRIEELREGRIEGYQRIGVFLDRRFRPAIKTCAASLRRQDELAQGIAQASNMLRTRVDVKLEEQNGALLRAMEERSRAQLRIQQAVEGLSVFAISYYLLAILKILIDGVFPDSEYHLLSAIAVPVVLAAVWFSIRRLRHALKH</sequence>
<proteinExistence type="predicted"/>
<feature type="transmembrane region" description="Helical" evidence="1">
    <location>
        <begin position="374"/>
        <end position="394"/>
    </location>
</feature>
<protein>
    <submittedName>
        <fullName evidence="2">DUF3422 domain-containing protein</fullName>
    </submittedName>
</protein>